<dbReference type="AlphaFoldDB" id="A0A6C0AEM3"/>
<name>A0A6C0AEM3_9ZZZZ</name>
<dbReference type="EMBL" id="MN740595">
    <property type="protein sequence ID" value="QHS78199.1"/>
    <property type="molecule type" value="Genomic_DNA"/>
</dbReference>
<sequence length="124" mass="15219">MNPNLRDNEDLFFRLKIFIKDLLEFSECLSYISIRYPEYYFTNYHFTDDEIDYFLNYLTETGLYKDVFMEFIKEKLDSKKEIFLCTSHDIAPFIYKQFSINKNELNSKDFIKKYKKFKGLIKDK</sequence>
<accession>A0A6C0AEM3</accession>
<evidence type="ECO:0000313" key="1">
    <source>
        <dbReference type="EMBL" id="QHS78199.1"/>
    </source>
</evidence>
<protein>
    <submittedName>
        <fullName evidence="1">Uncharacterized protein</fullName>
    </submittedName>
</protein>
<proteinExistence type="predicted"/>
<reference evidence="1" key="1">
    <citation type="journal article" date="2020" name="Nature">
        <title>Giant virus diversity and host interactions through global metagenomics.</title>
        <authorList>
            <person name="Schulz F."/>
            <person name="Roux S."/>
            <person name="Paez-Espino D."/>
            <person name="Jungbluth S."/>
            <person name="Walsh D.A."/>
            <person name="Denef V.J."/>
            <person name="McMahon K.D."/>
            <person name="Konstantinidis K.T."/>
            <person name="Eloe-Fadrosh E.A."/>
            <person name="Kyrpides N.C."/>
            <person name="Woyke T."/>
        </authorList>
    </citation>
    <scope>NUCLEOTIDE SEQUENCE</scope>
    <source>
        <strain evidence="1">GVMAG-S-1021933-23</strain>
    </source>
</reference>
<organism evidence="1">
    <name type="scientific">viral metagenome</name>
    <dbReference type="NCBI Taxonomy" id="1070528"/>
    <lineage>
        <taxon>unclassified sequences</taxon>
        <taxon>metagenomes</taxon>
        <taxon>organismal metagenomes</taxon>
    </lineage>
</organism>